<dbReference type="AlphaFoldDB" id="U1HV40"/>
<dbReference type="Pfam" id="PF14327">
    <property type="entry name" value="CSTF2_hinge"/>
    <property type="match status" value="1"/>
</dbReference>
<gene>
    <name evidence="6" type="ORF">EPUS_00675</name>
</gene>
<dbReference type="GO" id="GO:0031124">
    <property type="term" value="P:mRNA 3'-end processing"/>
    <property type="evidence" value="ECO:0007669"/>
    <property type="project" value="InterPro"/>
</dbReference>
<dbReference type="eggNOG" id="KOG0108">
    <property type="taxonomic scope" value="Eukaryota"/>
</dbReference>
<name>U1HV40_ENDPU</name>
<dbReference type="InterPro" id="IPR025742">
    <property type="entry name" value="CSTF2_hinge"/>
</dbReference>
<keyword evidence="2" id="KW-0539">Nucleus</keyword>
<dbReference type="GO" id="GO:0003729">
    <property type="term" value="F:mRNA binding"/>
    <property type="evidence" value="ECO:0007669"/>
    <property type="project" value="TreeGrafter"/>
</dbReference>
<dbReference type="Pfam" id="PF14304">
    <property type="entry name" value="CSTF_C"/>
    <property type="match status" value="1"/>
</dbReference>
<keyword evidence="7" id="KW-1185">Reference proteome</keyword>
<evidence type="ECO:0000313" key="7">
    <source>
        <dbReference type="Proteomes" id="UP000019373"/>
    </source>
</evidence>
<dbReference type="InterPro" id="IPR038192">
    <property type="entry name" value="CSTF_C_sf"/>
</dbReference>
<dbReference type="PROSITE" id="PS50102">
    <property type="entry name" value="RRM"/>
    <property type="match status" value="1"/>
</dbReference>
<dbReference type="OMA" id="CEPEDAP"/>
<evidence type="ECO:0000256" key="1">
    <source>
        <dbReference type="ARBA" id="ARBA00004123"/>
    </source>
</evidence>
<dbReference type="InterPro" id="IPR035979">
    <property type="entry name" value="RBD_domain_sf"/>
</dbReference>
<dbReference type="InterPro" id="IPR026896">
    <property type="entry name" value="CSTF_C"/>
</dbReference>
<dbReference type="Proteomes" id="UP000019373">
    <property type="component" value="Unassembled WGS sequence"/>
</dbReference>
<dbReference type="Gene3D" id="3.30.70.330">
    <property type="match status" value="1"/>
</dbReference>
<dbReference type="GO" id="GO:0005847">
    <property type="term" value="C:mRNA cleavage and polyadenylation specificity factor complex"/>
    <property type="evidence" value="ECO:0007669"/>
    <property type="project" value="TreeGrafter"/>
</dbReference>
<dbReference type="Pfam" id="PF00076">
    <property type="entry name" value="RRM_1"/>
    <property type="match status" value="1"/>
</dbReference>
<feature type="compositionally biased region" description="Polar residues" evidence="4">
    <location>
        <begin position="93"/>
        <end position="103"/>
    </location>
</feature>
<feature type="domain" description="RRM" evidence="5">
    <location>
        <begin position="7"/>
        <end position="85"/>
    </location>
</feature>
<dbReference type="Gene3D" id="1.25.40.630">
    <property type="match status" value="1"/>
</dbReference>
<dbReference type="InterPro" id="IPR012677">
    <property type="entry name" value="Nucleotide-bd_a/b_plait_sf"/>
</dbReference>
<sequence length="314" mass="34547">MAPDKGKSIFIGNIPFNMSEEEIVHMLSSAGTVTKFRLMTNPDTGKPKGFGFADFSDADSAASAVRNLNDHEIQGRKIRVDWPHNNEKDSVPQDYSQVNTSNDMAAGPPGGPPALPPLPLGVDLPPNLKCADAISNTLKTLPPPQLLDILSQMKTLTMSDPETAKRLMKEAPQLAYAVFQALVLMNLVDPNVLATVVEQNVQASNAQIPLQQQPQQQQPPTIPQQQPPPPQYGYPPPAQMQNRTIPTPQQYAAPPPPPAQIPQPQATPPGMSPEQRQMLEQVMQLDQRTIDSLPPNERMQIMQLRQQYQQMGVR</sequence>
<evidence type="ECO:0000256" key="4">
    <source>
        <dbReference type="SAM" id="MobiDB-lite"/>
    </source>
</evidence>
<evidence type="ECO:0000259" key="5">
    <source>
        <dbReference type="PROSITE" id="PS50102"/>
    </source>
</evidence>
<reference evidence="7" key="1">
    <citation type="journal article" date="2014" name="BMC Genomics">
        <title>Genome characteristics reveal the impact of lichenization on lichen-forming fungus Endocarpon pusillum Hedwig (Verrucariales, Ascomycota).</title>
        <authorList>
            <person name="Wang Y.-Y."/>
            <person name="Liu B."/>
            <person name="Zhang X.-Y."/>
            <person name="Zhou Q.-M."/>
            <person name="Zhang T."/>
            <person name="Li H."/>
            <person name="Yu Y.-F."/>
            <person name="Zhang X.-L."/>
            <person name="Hao X.-Y."/>
            <person name="Wang M."/>
            <person name="Wang L."/>
            <person name="Wei J.-C."/>
        </authorList>
    </citation>
    <scope>NUCLEOTIDE SEQUENCE [LARGE SCALE GENOMIC DNA]</scope>
    <source>
        <strain evidence="7">Z07020 / HMAS-L-300199</strain>
    </source>
</reference>
<feature type="region of interest" description="Disordered" evidence="4">
    <location>
        <begin position="209"/>
        <end position="276"/>
    </location>
</feature>
<dbReference type="EMBL" id="KE720872">
    <property type="protein sequence ID" value="ERF74545.1"/>
    <property type="molecule type" value="Genomic_DNA"/>
</dbReference>
<dbReference type="PANTHER" id="PTHR45735">
    <property type="entry name" value="CLEAVAGE STIMULATION FACTOR SUBUNIT 2"/>
    <property type="match status" value="1"/>
</dbReference>
<feature type="compositionally biased region" description="Low complexity" evidence="4">
    <location>
        <begin position="209"/>
        <end position="219"/>
    </location>
</feature>
<evidence type="ECO:0000256" key="3">
    <source>
        <dbReference type="PROSITE-ProRule" id="PRU00176"/>
    </source>
</evidence>
<feature type="region of interest" description="Disordered" evidence="4">
    <location>
        <begin position="82"/>
        <end position="116"/>
    </location>
</feature>
<protein>
    <recommendedName>
        <fullName evidence="5">RRM domain-containing protein</fullName>
    </recommendedName>
</protein>
<evidence type="ECO:0000256" key="2">
    <source>
        <dbReference type="ARBA" id="ARBA00023242"/>
    </source>
</evidence>
<dbReference type="OrthoDB" id="272703at2759"/>
<dbReference type="Gene3D" id="1.10.20.70">
    <property type="entry name" value="Transcription termination and cleavage factor, C-terminal domain"/>
    <property type="match status" value="1"/>
</dbReference>
<dbReference type="PANTHER" id="PTHR45735:SF2">
    <property type="entry name" value="CLEAVAGE STIMULATION FACTOR SUBUNIT 2"/>
    <property type="match status" value="1"/>
</dbReference>
<feature type="compositionally biased region" description="Low complexity" evidence="4">
    <location>
        <begin position="239"/>
        <end position="252"/>
    </location>
</feature>
<organism evidence="6 7">
    <name type="scientific">Endocarpon pusillum (strain Z07020 / HMAS-L-300199)</name>
    <name type="common">Lichen-forming fungus</name>
    <dbReference type="NCBI Taxonomy" id="1263415"/>
    <lineage>
        <taxon>Eukaryota</taxon>
        <taxon>Fungi</taxon>
        <taxon>Dikarya</taxon>
        <taxon>Ascomycota</taxon>
        <taxon>Pezizomycotina</taxon>
        <taxon>Eurotiomycetes</taxon>
        <taxon>Chaetothyriomycetidae</taxon>
        <taxon>Verrucariales</taxon>
        <taxon>Verrucariaceae</taxon>
        <taxon>Endocarpon</taxon>
    </lineage>
</organism>
<dbReference type="InterPro" id="IPR000504">
    <property type="entry name" value="RRM_dom"/>
</dbReference>
<dbReference type="GeneID" id="19235736"/>
<keyword evidence="3" id="KW-0694">RNA-binding</keyword>
<dbReference type="SMART" id="SM00360">
    <property type="entry name" value="RRM"/>
    <property type="match status" value="1"/>
</dbReference>
<dbReference type="RefSeq" id="XP_007787960.1">
    <property type="nucleotide sequence ID" value="XM_007789770.1"/>
</dbReference>
<feature type="compositionally biased region" description="Basic and acidic residues" evidence="4">
    <location>
        <begin position="82"/>
        <end position="91"/>
    </location>
</feature>
<feature type="compositionally biased region" description="Pro residues" evidence="4">
    <location>
        <begin position="253"/>
        <end position="271"/>
    </location>
</feature>
<accession>U1HV40</accession>
<dbReference type="SUPFAM" id="SSF54928">
    <property type="entry name" value="RNA-binding domain, RBD"/>
    <property type="match status" value="1"/>
</dbReference>
<dbReference type="HOGENOM" id="CLU_028601_0_1_1"/>
<evidence type="ECO:0000313" key="6">
    <source>
        <dbReference type="EMBL" id="ERF74545.1"/>
    </source>
</evidence>
<proteinExistence type="predicted"/>
<feature type="compositionally biased region" description="Pro residues" evidence="4">
    <location>
        <begin position="220"/>
        <end position="238"/>
    </location>
</feature>
<comment type="subcellular location">
    <subcellularLocation>
        <location evidence="1">Nucleus</location>
    </subcellularLocation>
</comment>